<accession>A0A1R3HJY0</accession>
<name>A0A1R3HJY0_COCAP</name>
<gene>
    <name evidence="1" type="ORF">CCACVL1_18712</name>
</gene>
<organism evidence="1 2">
    <name type="scientific">Corchorus capsularis</name>
    <name type="common">Jute</name>
    <dbReference type="NCBI Taxonomy" id="210143"/>
    <lineage>
        <taxon>Eukaryota</taxon>
        <taxon>Viridiplantae</taxon>
        <taxon>Streptophyta</taxon>
        <taxon>Embryophyta</taxon>
        <taxon>Tracheophyta</taxon>
        <taxon>Spermatophyta</taxon>
        <taxon>Magnoliopsida</taxon>
        <taxon>eudicotyledons</taxon>
        <taxon>Gunneridae</taxon>
        <taxon>Pentapetalae</taxon>
        <taxon>rosids</taxon>
        <taxon>malvids</taxon>
        <taxon>Malvales</taxon>
        <taxon>Malvaceae</taxon>
        <taxon>Grewioideae</taxon>
        <taxon>Apeibeae</taxon>
        <taxon>Corchorus</taxon>
    </lineage>
</organism>
<sequence>MAKGRKQSSVKEEEDDIIDLAEFCVAATCDGLPSEETRRIQAFL</sequence>
<evidence type="ECO:0000313" key="2">
    <source>
        <dbReference type="Proteomes" id="UP000188268"/>
    </source>
</evidence>
<evidence type="ECO:0000313" key="1">
    <source>
        <dbReference type="EMBL" id="OMO70689.1"/>
    </source>
</evidence>
<dbReference type="Gramene" id="OMO70689">
    <property type="protein sequence ID" value="OMO70689"/>
    <property type="gene ID" value="CCACVL1_18712"/>
</dbReference>
<reference evidence="1 2" key="1">
    <citation type="submission" date="2013-09" db="EMBL/GenBank/DDBJ databases">
        <title>Corchorus capsularis genome sequencing.</title>
        <authorList>
            <person name="Alam M."/>
            <person name="Haque M.S."/>
            <person name="Islam M.S."/>
            <person name="Emdad E.M."/>
            <person name="Islam M.M."/>
            <person name="Ahmed B."/>
            <person name="Halim A."/>
            <person name="Hossen Q.M.M."/>
            <person name="Hossain M.Z."/>
            <person name="Ahmed R."/>
            <person name="Khan M.M."/>
            <person name="Islam R."/>
            <person name="Rashid M.M."/>
            <person name="Khan S.A."/>
            <person name="Rahman M.S."/>
            <person name="Alam M."/>
        </authorList>
    </citation>
    <scope>NUCLEOTIDE SEQUENCE [LARGE SCALE GENOMIC DNA]</scope>
    <source>
        <strain evidence="2">cv. CVL-1</strain>
        <tissue evidence="1">Whole seedling</tissue>
    </source>
</reference>
<comment type="caution">
    <text evidence="1">The sequence shown here is derived from an EMBL/GenBank/DDBJ whole genome shotgun (WGS) entry which is preliminary data.</text>
</comment>
<dbReference type="Proteomes" id="UP000188268">
    <property type="component" value="Unassembled WGS sequence"/>
</dbReference>
<dbReference type="AlphaFoldDB" id="A0A1R3HJY0"/>
<keyword evidence="2" id="KW-1185">Reference proteome</keyword>
<dbReference type="EMBL" id="AWWV01011777">
    <property type="protein sequence ID" value="OMO70689.1"/>
    <property type="molecule type" value="Genomic_DNA"/>
</dbReference>
<protein>
    <submittedName>
        <fullName evidence="1">Uncharacterized protein</fullName>
    </submittedName>
</protein>
<proteinExistence type="predicted"/>